<accession>A0A9P4QHL6</accession>
<feature type="region of interest" description="Disordered" evidence="1">
    <location>
        <begin position="1"/>
        <end position="69"/>
    </location>
</feature>
<gene>
    <name evidence="2" type="ORF">K431DRAFT_281386</name>
</gene>
<reference evidence="2" key="1">
    <citation type="journal article" date="2020" name="Stud. Mycol.">
        <title>101 Dothideomycetes genomes: a test case for predicting lifestyles and emergence of pathogens.</title>
        <authorList>
            <person name="Haridas S."/>
            <person name="Albert R."/>
            <person name="Binder M."/>
            <person name="Bloem J."/>
            <person name="Labutti K."/>
            <person name="Salamov A."/>
            <person name="Andreopoulos B."/>
            <person name="Baker S."/>
            <person name="Barry K."/>
            <person name="Bills G."/>
            <person name="Bluhm B."/>
            <person name="Cannon C."/>
            <person name="Castanera R."/>
            <person name="Culley D."/>
            <person name="Daum C."/>
            <person name="Ezra D."/>
            <person name="Gonzalez J."/>
            <person name="Henrissat B."/>
            <person name="Kuo A."/>
            <person name="Liang C."/>
            <person name="Lipzen A."/>
            <person name="Lutzoni F."/>
            <person name="Magnuson J."/>
            <person name="Mondo S."/>
            <person name="Nolan M."/>
            <person name="Ohm R."/>
            <person name="Pangilinan J."/>
            <person name="Park H.-J."/>
            <person name="Ramirez L."/>
            <person name="Alfaro M."/>
            <person name="Sun H."/>
            <person name="Tritt A."/>
            <person name="Yoshinaga Y."/>
            <person name="Zwiers L.-H."/>
            <person name="Turgeon B."/>
            <person name="Goodwin S."/>
            <person name="Spatafora J."/>
            <person name="Crous P."/>
            <person name="Grigoriev I."/>
        </authorList>
    </citation>
    <scope>NUCLEOTIDE SEQUENCE</scope>
    <source>
        <strain evidence="2">CBS 116435</strain>
    </source>
</reference>
<evidence type="ECO:0008006" key="4">
    <source>
        <dbReference type="Google" id="ProtNLM"/>
    </source>
</evidence>
<dbReference type="EMBL" id="MU003769">
    <property type="protein sequence ID" value="KAF2724912.1"/>
    <property type="molecule type" value="Genomic_DNA"/>
</dbReference>
<dbReference type="CDD" id="cd00167">
    <property type="entry name" value="SANT"/>
    <property type="match status" value="1"/>
</dbReference>
<feature type="region of interest" description="Disordered" evidence="1">
    <location>
        <begin position="459"/>
        <end position="482"/>
    </location>
</feature>
<evidence type="ECO:0000313" key="2">
    <source>
        <dbReference type="EMBL" id="KAF2724912.1"/>
    </source>
</evidence>
<evidence type="ECO:0000313" key="3">
    <source>
        <dbReference type="Proteomes" id="UP000799441"/>
    </source>
</evidence>
<feature type="compositionally biased region" description="Polar residues" evidence="1">
    <location>
        <begin position="1"/>
        <end position="19"/>
    </location>
</feature>
<proteinExistence type="predicted"/>
<dbReference type="AlphaFoldDB" id="A0A9P4QHL6"/>
<organism evidence="2 3">
    <name type="scientific">Polychaeton citri CBS 116435</name>
    <dbReference type="NCBI Taxonomy" id="1314669"/>
    <lineage>
        <taxon>Eukaryota</taxon>
        <taxon>Fungi</taxon>
        <taxon>Dikarya</taxon>
        <taxon>Ascomycota</taxon>
        <taxon>Pezizomycotina</taxon>
        <taxon>Dothideomycetes</taxon>
        <taxon>Dothideomycetidae</taxon>
        <taxon>Capnodiales</taxon>
        <taxon>Capnodiaceae</taxon>
        <taxon>Polychaeton</taxon>
    </lineage>
</organism>
<evidence type="ECO:0000256" key="1">
    <source>
        <dbReference type="SAM" id="MobiDB-lite"/>
    </source>
</evidence>
<feature type="compositionally biased region" description="Low complexity" evidence="1">
    <location>
        <begin position="464"/>
        <end position="482"/>
    </location>
</feature>
<name>A0A9P4QHL6_9PEZI</name>
<comment type="caution">
    <text evidence="2">The sequence shown here is derived from an EMBL/GenBank/DDBJ whole genome shotgun (WGS) entry which is preliminary data.</text>
</comment>
<sequence length="833" mass="91970">MAKPSSSGRPASRQSQNNVLLPAPPASAPARTTRAMRSQSRELSEPPSPRRTRRQQNVEGGSDHEVDIDTRRQATVAGIELEPVPEEVNEDEAQSLAQGIIDGLPPHDSPAASTGRISGISGTTAKTSFSEDLVQELDKDIVLDNLPNLTTAADDLGGFLAPQSNHAGFWKEIRTSGSRYNKLFKSRAKNFDHYRDNFGSQEYIQPNIVLRVLLGVSSSDELPDAIWRPDAAIYKINLAQMLRTMVTHFSDPIESTDEGCIAISRLDNDFAQLVAAGEPSLSSLSASLAIATQYVIAQLTAFQAAPDFSAADIVRKILHDAYGNFKHANTLKLNAFDQAEQVAFQGRVQQVLQELESPFTPERGMTVPAALGELREKFPRLQAVNEIAEYYMERRRRYDSVIDAAGGAQPFFTALNEEVQARDYDHQMEARRADLVRAAPKKGLGFQMKPYIQDLMTRQKRVSQPQVEEPAATQQAAPQVPQMIEPTLDPSLRADAGDVVETHAGETIQHQDGFHNIEDIAGADPQTDSQSYMQQLTEFHTQHNRDALQNRGRAFIDRPDVAERIHFDESQPAQMPYDFQPAQPSSVAQAGPLYASSGNSLGKRQRADTDDPGSWDPTQDEGFQTAQVDAAAAERRRMESAFGQQPPRFVNPPPSGLPTASPARASTGRNAAKRARKNPGSALPPLEDARGPDEPQLEPDNFYARAKVAAKHGRIMASQNKPPQTRVPWSDLEERALLSLVSQYATDTISYTELKKIDEATDRLLVNRSAEDIRFKARNMKVTLLQAGVNLPPGWSNVKLGKKEIEKVRARGIEFYQEPARARAVDEEMTRAH</sequence>
<protein>
    <recommendedName>
        <fullName evidence="4">Myb-like domain-containing protein</fullName>
    </recommendedName>
</protein>
<dbReference type="Proteomes" id="UP000799441">
    <property type="component" value="Unassembled WGS sequence"/>
</dbReference>
<dbReference type="OrthoDB" id="5398572at2759"/>
<keyword evidence="3" id="KW-1185">Reference proteome</keyword>
<dbReference type="InterPro" id="IPR001005">
    <property type="entry name" value="SANT/Myb"/>
</dbReference>
<feature type="region of interest" description="Disordered" evidence="1">
    <location>
        <begin position="574"/>
        <end position="699"/>
    </location>
</feature>